<evidence type="ECO:0000313" key="2">
    <source>
        <dbReference type="Proteomes" id="UP000324800"/>
    </source>
</evidence>
<organism evidence="1 2">
    <name type="scientific">Streblomastix strix</name>
    <dbReference type="NCBI Taxonomy" id="222440"/>
    <lineage>
        <taxon>Eukaryota</taxon>
        <taxon>Metamonada</taxon>
        <taxon>Preaxostyla</taxon>
        <taxon>Oxymonadida</taxon>
        <taxon>Streblomastigidae</taxon>
        <taxon>Streblomastix</taxon>
    </lineage>
</organism>
<accession>A0A5J4T507</accession>
<dbReference type="Proteomes" id="UP000324800">
    <property type="component" value="Unassembled WGS sequence"/>
</dbReference>
<name>A0A5J4T507_9EUKA</name>
<feature type="non-terminal residue" evidence="1">
    <location>
        <position position="51"/>
    </location>
</feature>
<proteinExistence type="predicted"/>
<dbReference type="EMBL" id="SNRW01038540">
    <property type="protein sequence ID" value="KAA6353218.1"/>
    <property type="molecule type" value="Genomic_DNA"/>
</dbReference>
<dbReference type="AlphaFoldDB" id="A0A5J4T507"/>
<protein>
    <submittedName>
        <fullName evidence="1">Uncharacterized protein</fullName>
    </submittedName>
</protein>
<evidence type="ECO:0000313" key="1">
    <source>
        <dbReference type="EMBL" id="KAA6353218.1"/>
    </source>
</evidence>
<reference evidence="1 2" key="1">
    <citation type="submission" date="2019-03" db="EMBL/GenBank/DDBJ databases">
        <title>Single cell metagenomics reveals metabolic interactions within the superorganism composed of flagellate Streblomastix strix and complex community of Bacteroidetes bacteria on its surface.</title>
        <authorList>
            <person name="Treitli S.C."/>
            <person name="Kolisko M."/>
            <person name="Husnik F."/>
            <person name="Keeling P."/>
            <person name="Hampl V."/>
        </authorList>
    </citation>
    <scope>NUCLEOTIDE SEQUENCE [LARGE SCALE GENOMIC DNA]</scope>
    <source>
        <strain evidence="1">ST1C</strain>
    </source>
</reference>
<gene>
    <name evidence="1" type="ORF">EZS28_051254</name>
</gene>
<comment type="caution">
    <text evidence="1">The sequence shown here is derived from an EMBL/GenBank/DDBJ whole genome shotgun (WGS) entry which is preliminary data.</text>
</comment>
<sequence length="51" mass="5855">MTRSVGTRMQIQFASAPAFNAYVAPRLFHACWNFSNQRQRGLRCCVLASYQ</sequence>